<dbReference type="Proteomes" id="UP001434737">
    <property type="component" value="Chromosome"/>
</dbReference>
<sequence>MNIKNLFKKPLKGLKTPHINFRAKLSKLCAKCDKFFTSKIRT</sequence>
<dbReference type="RefSeq" id="WP_343353992.1">
    <property type="nucleotide sequence ID" value="NZ_CP145316.1"/>
</dbReference>
<gene>
    <name evidence="1" type="ORF">V3I05_03200</name>
</gene>
<proteinExistence type="predicted"/>
<dbReference type="EMBL" id="CP145316">
    <property type="protein sequence ID" value="XAM18700.1"/>
    <property type="molecule type" value="Genomic_DNA"/>
</dbReference>
<evidence type="ECO:0000313" key="2">
    <source>
        <dbReference type="Proteomes" id="UP001434737"/>
    </source>
</evidence>
<protein>
    <submittedName>
        <fullName evidence="1">Uncharacterized protein</fullName>
    </submittedName>
</protein>
<name>A0ABZ3F926_9HELI</name>
<evidence type="ECO:0000313" key="1">
    <source>
        <dbReference type="EMBL" id="XAM18700.1"/>
    </source>
</evidence>
<keyword evidence="2" id="KW-1185">Reference proteome</keyword>
<accession>A0ABZ3F926</accession>
<organism evidence="1 2">
    <name type="scientific">Helicobacter mastomyrinus</name>
    <dbReference type="NCBI Taxonomy" id="287948"/>
    <lineage>
        <taxon>Bacteria</taxon>
        <taxon>Pseudomonadati</taxon>
        <taxon>Campylobacterota</taxon>
        <taxon>Epsilonproteobacteria</taxon>
        <taxon>Campylobacterales</taxon>
        <taxon>Helicobacteraceae</taxon>
        <taxon>Helicobacter</taxon>
    </lineage>
</organism>
<reference evidence="1 2" key="1">
    <citation type="submission" date="2024-02" db="EMBL/GenBank/DDBJ databases">
        <title>Genome and pathogenicity analysis of Helicobacter mastomyrinus isolated from mice.</title>
        <authorList>
            <person name="Zhu L."/>
        </authorList>
    </citation>
    <scope>NUCLEOTIDE SEQUENCE [LARGE SCALE GENOMIC DNA]</scope>
    <source>
        <strain evidence="1 2">Hm-17</strain>
    </source>
</reference>